<dbReference type="SUPFAM" id="SSF53850">
    <property type="entry name" value="Periplasmic binding protein-like II"/>
    <property type="match status" value="1"/>
</dbReference>
<feature type="chain" id="PRO_5047338114" evidence="2">
    <location>
        <begin position="32"/>
        <end position="336"/>
    </location>
</feature>
<feature type="signal peptide" evidence="2">
    <location>
        <begin position="1"/>
        <end position="31"/>
    </location>
</feature>
<proteinExistence type="inferred from homology"/>
<dbReference type="CDD" id="cd07012">
    <property type="entry name" value="PBP2_Bug_TTT"/>
    <property type="match status" value="1"/>
</dbReference>
<evidence type="ECO:0000313" key="3">
    <source>
        <dbReference type="EMBL" id="MEC4723133.1"/>
    </source>
</evidence>
<dbReference type="EMBL" id="JAWIIV010000044">
    <property type="protein sequence ID" value="MEC4723133.1"/>
    <property type="molecule type" value="Genomic_DNA"/>
</dbReference>
<dbReference type="Pfam" id="PF03401">
    <property type="entry name" value="TctC"/>
    <property type="match status" value="1"/>
</dbReference>
<dbReference type="InterPro" id="IPR042100">
    <property type="entry name" value="Bug_dom1"/>
</dbReference>
<keyword evidence="4" id="KW-1185">Reference proteome</keyword>
<evidence type="ECO:0000313" key="4">
    <source>
        <dbReference type="Proteomes" id="UP001352263"/>
    </source>
</evidence>
<gene>
    <name evidence="3" type="ORF">RY831_28650</name>
</gene>
<dbReference type="InterPro" id="IPR005064">
    <property type="entry name" value="BUG"/>
</dbReference>
<dbReference type="PANTHER" id="PTHR42928">
    <property type="entry name" value="TRICARBOXYLATE-BINDING PROTEIN"/>
    <property type="match status" value="1"/>
</dbReference>
<reference evidence="3 4" key="1">
    <citation type="submission" date="2023-10" db="EMBL/GenBank/DDBJ databases">
        <title>Noviherbaspirillum sp. CPCC 100848 genome assembly.</title>
        <authorList>
            <person name="Li X.Y."/>
            <person name="Fang X.M."/>
        </authorList>
    </citation>
    <scope>NUCLEOTIDE SEQUENCE [LARGE SCALE GENOMIC DNA]</scope>
    <source>
        <strain evidence="3 4">CPCC 100848</strain>
    </source>
</reference>
<evidence type="ECO:0000256" key="2">
    <source>
        <dbReference type="SAM" id="SignalP"/>
    </source>
</evidence>
<accession>A0ABU6JHZ5</accession>
<dbReference type="RefSeq" id="WP_326509756.1">
    <property type="nucleotide sequence ID" value="NZ_JAWIIV010000044.1"/>
</dbReference>
<dbReference type="PIRSF" id="PIRSF017082">
    <property type="entry name" value="YflP"/>
    <property type="match status" value="1"/>
</dbReference>
<dbReference type="PANTHER" id="PTHR42928:SF5">
    <property type="entry name" value="BLR1237 PROTEIN"/>
    <property type="match status" value="1"/>
</dbReference>
<comment type="caution">
    <text evidence="3">The sequence shown here is derived from an EMBL/GenBank/DDBJ whole genome shotgun (WGS) entry which is preliminary data.</text>
</comment>
<keyword evidence="2" id="KW-0732">Signal</keyword>
<organism evidence="3 4">
    <name type="scientific">Noviherbaspirillum album</name>
    <dbReference type="NCBI Taxonomy" id="3080276"/>
    <lineage>
        <taxon>Bacteria</taxon>
        <taxon>Pseudomonadati</taxon>
        <taxon>Pseudomonadota</taxon>
        <taxon>Betaproteobacteria</taxon>
        <taxon>Burkholderiales</taxon>
        <taxon>Oxalobacteraceae</taxon>
        <taxon>Noviherbaspirillum</taxon>
    </lineage>
</organism>
<dbReference type="Gene3D" id="3.40.190.150">
    <property type="entry name" value="Bordetella uptake gene, domain 1"/>
    <property type="match status" value="1"/>
</dbReference>
<protein>
    <submittedName>
        <fullName evidence="3">Tripartite tricarboxylate transporter substrate binding protein</fullName>
    </submittedName>
</protein>
<dbReference type="Proteomes" id="UP001352263">
    <property type="component" value="Unassembled WGS sequence"/>
</dbReference>
<sequence>MHRTSATTPARKGLIRLAATALLLAAGVAHMGDALAQSYPTRPVRLVVGFPSGTGPDLVARIVAQKLQESTGQGFVVDNKTGAAGLIAAREAAKAAPDGYTLFLGTVGEMAISPSTYTKLGFDPVKDFAPISHVVTSDFAFVVPASIPAKNLKEYVEWGKSQKNLFMGTFGAGTPGHFGIAMLADATQLKMEAVHYKSTGDAMSGVIAGDTQGLFGTLALVSSHVKGGKLRALATSGPARSTMLPDVATAKEQGYPAVEFGAWFGVYAPAKTPSDILDKLNSEVVKAMQAPEVKEKLQGAGFRVAGSSRQDFDRLLREDLPRWEKVVKATGFKVQE</sequence>
<evidence type="ECO:0000256" key="1">
    <source>
        <dbReference type="ARBA" id="ARBA00006987"/>
    </source>
</evidence>
<dbReference type="Gene3D" id="3.40.190.10">
    <property type="entry name" value="Periplasmic binding protein-like II"/>
    <property type="match status" value="1"/>
</dbReference>
<name>A0ABU6JHZ5_9BURK</name>
<comment type="similarity">
    <text evidence="1">Belongs to the UPF0065 (bug) family.</text>
</comment>